<dbReference type="SUPFAM" id="SSF52540">
    <property type="entry name" value="P-loop containing nucleoside triphosphate hydrolases"/>
    <property type="match status" value="1"/>
</dbReference>
<dbReference type="Pfam" id="PF04851">
    <property type="entry name" value="ResIII"/>
    <property type="match status" value="1"/>
</dbReference>
<evidence type="ECO:0000313" key="6">
    <source>
        <dbReference type="EMBL" id="OLU47185.1"/>
    </source>
</evidence>
<feature type="domain" description="Helicase C-terminal" evidence="5">
    <location>
        <begin position="241"/>
        <end position="379"/>
    </location>
</feature>
<keyword evidence="1" id="KW-0547">Nucleotide-binding</keyword>
<dbReference type="Gene3D" id="3.40.50.300">
    <property type="entry name" value="P-loop containing nucleotide triphosphate hydrolases"/>
    <property type="match status" value="2"/>
</dbReference>
<dbReference type="InterPro" id="IPR001650">
    <property type="entry name" value="Helicase_C-like"/>
</dbReference>
<evidence type="ECO:0000256" key="1">
    <source>
        <dbReference type="ARBA" id="ARBA00022741"/>
    </source>
</evidence>
<proteinExistence type="predicted"/>
<dbReference type="PANTHER" id="PTHR30580:SF1">
    <property type="entry name" value="COMF OPERON PROTEIN 1"/>
    <property type="match status" value="1"/>
</dbReference>
<dbReference type="InterPro" id="IPR027417">
    <property type="entry name" value="P-loop_NTPase"/>
</dbReference>
<dbReference type="AlphaFoldDB" id="A0A1Q9YN80"/>
<organism evidence="6 7">
    <name type="scientific">Faecalibaculum rodentium</name>
    <dbReference type="NCBI Taxonomy" id="1702221"/>
    <lineage>
        <taxon>Bacteria</taxon>
        <taxon>Bacillati</taxon>
        <taxon>Bacillota</taxon>
        <taxon>Erysipelotrichia</taxon>
        <taxon>Erysipelotrichales</taxon>
        <taxon>Erysipelotrichaceae</taxon>
        <taxon>Faecalibaculum</taxon>
    </lineage>
</organism>
<dbReference type="PROSITE" id="PS51192">
    <property type="entry name" value="HELICASE_ATP_BIND_1"/>
    <property type="match status" value="1"/>
</dbReference>
<dbReference type="GO" id="GO:0006270">
    <property type="term" value="P:DNA replication initiation"/>
    <property type="evidence" value="ECO:0007669"/>
    <property type="project" value="TreeGrafter"/>
</dbReference>
<protein>
    <recommendedName>
        <fullName evidence="8">DNA/RNA helicase</fullName>
    </recommendedName>
</protein>
<dbReference type="GO" id="GO:0006302">
    <property type="term" value="P:double-strand break repair"/>
    <property type="evidence" value="ECO:0007669"/>
    <property type="project" value="TreeGrafter"/>
</dbReference>
<evidence type="ECO:0000259" key="5">
    <source>
        <dbReference type="PROSITE" id="PS51194"/>
    </source>
</evidence>
<dbReference type="Pfam" id="PF00271">
    <property type="entry name" value="Helicase_C"/>
    <property type="match status" value="1"/>
</dbReference>
<keyword evidence="2" id="KW-0067">ATP-binding</keyword>
<sequence length="379" mass="42529">MACSRCGNTNPALFGSDHGIPYCRRCVAFSRLDAGAQPQIPLLKEPAWEGQIHLDFALTPFQQQASDQILDWLKQGESVFCYAACGSGKTEITFASIDWFLRHRQKVCFAISRRQVVLEIGARMQKAFPGLDVVCVCEGYTSVTDGDLIVCTTHQLYRYPGAFDLLILDELDAFPYRGNALLEHLAAKACRGVKLMLSATPDEVSLAEIEAGRLKVARLFRRPHGQPLPEPRFYLRPVWLQIFGLLWQLHRMAPRQVLVFVPRIRDGNRLSRLLGCPCIHSQSPDKDDIMRRFSGKEYRVLVSTTLLERGITVPSVQVIVLRADHPVFTMASLVQIFGRAGRSFDDPKGECLCFAASLSDSMRQSANLLHQMNESVSFV</sequence>
<gene>
    <name evidence="6" type="ORF">BO223_01220</name>
</gene>
<dbReference type="GO" id="GO:0005524">
    <property type="term" value="F:ATP binding"/>
    <property type="evidence" value="ECO:0007669"/>
    <property type="project" value="UniProtKB-KW"/>
</dbReference>
<dbReference type="GO" id="GO:0003677">
    <property type="term" value="F:DNA binding"/>
    <property type="evidence" value="ECO:0007669"/>
    <property type="project" value="UniProtKB-KW"/>
</dbReference>
<dbReference type="GO" id="GO:0043138">
    <property type="term" value="F:3'-5' DNA helicase activity"/>
    <property type="evidence" value="ECO:0007669"/>
    <property type="project" value="TreeGrafter"/>
</dbReference>
<evidence type="ECO:0000259" key="4">
    <source>
        <dbReference type="PROSITE" id="PS51192"/>
    </source>
</evidence>
<dbReference type="SMART" id="SM00487">
    <property type="entry name" value="DEXDc"/>
    <property type="match status" value="1"/>
</dbReference>
<evidence type="ECO:0000256" key="2">
    <source>
        <dbReference type="ARBA" id="ARBA00022840"/>
    </source>
</evidence>
<name>A0A1Q9YN80_9FIRM</name>
<feature type="domain" description="Helicase ATP-binding" evidence="4">
    <location>
        <begin position="70"/>
        <end position="219"/>
    </location>
</feature>
<comment type="caution">
    <text evidence="6">The sequence shown here is derived from an EMBL/GenBank/DDBJ whole genome shotgun (WGS) entry which is preliminary data.</text>
</comment>
<dbReference type="PROSITE" id="PS51194">
    <property type="entry name" value="HELICASE_CTER"/>
    <property type="match status" value="1"/>
</dbReference>
<accession>A0A1Q9YN80</accession>
<dbReference type="EMBL" id="MPJZ01000010">
    <property type="protein sequence ID" value="OLU47185.1"/>
    <property type="molecule type" value="Genomic_DNA"/>
</dbReference>
<evidence type="ECO:0000256" key="3">
    <source>
        <dbReference type="ARBA" id="ARBA00023125"/>
    </source>
</evidence>
<dbReference type="InterPro" id="IPR014001">
    <property type="entry name" value="Helicase_ATP-bd"/>
</dbReference>
<dbReference type="InterPro" id="IPR006935">
    <property type="entry name" value="Helicase/UvrB_N"/>
</dbReference>
<keyword evidence="3" id="KW-0238">DNA-binding</keyword>
<dbReference type="GO" id="GO:0016787">
    <property type="term" value="F:hydrolase activity"/>
    <property type="evidence" value="ECO:0007669"/>
    <property type="project" value="InterPro"/>
</dbReference>
<dbReference type="PANTHER" id="PTHR30580">
    <property type="entry name" value="PRIMOSOMAL PROTEIN N"/>
    <property type="match status" value="1"/>
</dbReference>
<evidence type="ECO:0008006" key="8">
    <source>
        <dbReference type="Google" id="ProtNLM"/>
    </source>
</evidence>
<dbReference type="GO" id="GO:0006310">
    <property type="term" value="P:DNA recombination"/>
    <property type="evidence" value="ECO:0007669"/>
    <property type="project" value="TreeGrafter"/>
</dbReference>
<dbReference type="SMART" id="SM00490">
    <property type="entry name" value="HELICc"/>
    <property type="match status" value="1"/>
</dbReference>
<dbReference type="Proteomes" id="UP000186758">
    <property type="component" value="Unassembled WGS sequence"/>
</dbReference>
<reference evidence="6 7" key="1">
    <citation type="submission" date="2016-11" db="EMBL/GenBank/DDBJ databases">
        <title>Description of two novel members of the family Erysipelotrichaceae: Ileibacterium lipovorans gen. nov., sp. nov. and Dubosiella newyorkensis, gen. nov., sp. nov.</title>
        <authorList>
            <person name="Cox L.M."/>
            <person name="Sohn J."/>
            <person name="Tyrrell K.L."/>
            <person name="Citron D.M."/>
            <person name="Lawson P.A."/>
            <person name="Patel N.B."/>
            <person name="Iizumi T."/>
            <person name="Perez-Perez G.I."/>
            <person name="Goldstein E.J."/>
            <person name="Blaser M.J."/>
        </authorList>
    </citation>
    <scope>NUCLEOTIDE SEQUENCE [LARGE SCALE GENOMIC DNA]</scope>
    <source>
        <strain evidence="6 7">NYU-BL-K8</strain>
    </source>
</reference>
<evidence type="ECO:0000313" key="7">
    <source>
        <dbReference type="Proteomes" id="UP000186758"/>
    </source>
</evidence>